<dbReference type="AlphaFoldDB" id="A0A8D8F0H7"/>
<name>A0A8D8F0H7_CULPI</name>
<protein>
    <submittedName>
        <fullName evidence="1">(northern house mosquito) hypothetical protein</fullName>
    </submittedName>
</protein>
<reference evidence="1" key="1">
    <citation type="submission" date="2021-05" db="EMBL/GenBank/DDBJ databases">
        <authorList>
            <person name="Alioto T."/>
            <person name="Alioto T."/>
            <person name="Gomez Garrido J."/>
        </authorList>
    </citation>
    <scope>NUCLEOTIDE SEQUENCE</scope>
</reference>
<dbReference type="EMBL" id="HBUE01022158">
    <property type="protein sequence ID" value="CAG6453075.1"/>
    <property type="molecule type" value="Transcribed_RNA"/>
</dbReference>
<evidence type="ECO:0000313" key="1">
    <source>
        <dbReference type="EMBL" id="CAG6453075.1"/>
    </source>
</evidence>
<sequence>MQFLENMCNIEYDFFLLLSVKCMLLQLGCCTGQSFPRHTYVNKIRKPRVPRKLNHHHQYHPHHWNFVLYSICSCPCPVVVCSAQVEAKTCQVVQQTAERNRFATIVFGGTPCPHRSVWD</sequence>
<organism evidence="1">
    <name type="scientific">Culex pipiens</name>
    <name type="common">House mosquito</name>
    <dbReference type="NCBI Taxonomy" id="7175"/>
    <lineage>
        <taxon>Eukaryota</taxon>
        <taxon>Metazoa</taxon>
        <taxon>Ecdysozoa</taxon>
        <taxon>Arthropoda</taxon>
        <taxon>Hexapoda</taxon>
        <taxon>Insecta</taxon>
        <taxon>Pterygota</taxon>
        <taxon>Neoptera</taxon>
        <taxon>Endopterygota</taxon>
        <taxon>Diptera</taxon>
        <taxon>Nematocera</taxon>
        <taxon>Culicoidea</taxon>
        <taxon>Culicidae</taxon>
        <taxon>Culicinae</taxon>
        <taxon>Culicini</taxon>
        <taxon>Culex</taxon>
        <taxon>Culex</taxon>
    </lineage>
</organism>
<accession>A0A8D8F0H7</accession>
<proteinExistence type="predicted"/>